<dbReference type="Gene3D" id="3.40.190.10">
    <property type="entry name" value="Periplasmic binding protein-like II"/>
    <property type="match status" value="1"/>
</dbReference>
<feature type="signal peptide" evidence="2">
    <location>
        <begin position="1"/>
        <end position="25"/>
    </location>
</feature>
<keyword evidence="2" id="KW-0732">Signal</keyword>
<dbReference type="PANTHER" id="PTHR42928">
    <property type="entry name" value="TRICARBOXYLATE-BINDING PROTEIN"/>
    <property type="match status" value="1"/>
</dbReference>
<dbReference type="PIRSF" id="PIRSF017082">
    <property type="entry name" value="YflP"/>
    <property type="match status" value="1"/>
</dbReference>
<comment type="similarity">
    <text evidence="1">Belongs to the UPF0065 (bug) family.</text>
</comment>
<evidence type="ECO:0000313" key="4">
    <source>
        <dbReference type="Proteomes" id="UP000805841"/>
    </source>
</evidence>
<proteinExistence type="inferred from homology"/>
<dbReference type="InterPro" id="IPR005064">
    <property type="entry name" value="BUG"/>
</dbReference>
<dbReference type="PANTHER" id="PTHR42928:SF5">
    <property type="entry name" value="BLR1237 PROTEIN"/>
    <property type="match status" value="1"/>
</dbReference>
<name>A0ABR7Z8A8_9PSED</name>
<dbReference type="InterPro" id="IPR042100">
    <property type="entry name" value="Bug_dom1"/>
</dbReference>
<gene>
    <name evidence="3" type="ORF">HAQ05_24105</name>
</gene>
<sequence>MRNVKRPLKALALALATVLSASALAAYPDHPVKLVAPYPPGGQTDIVARIVATELSTEIGQPVVVENRPGSNGLLGHAQVAAAKADGYTLLLGNSAMLAVTVKMMDNMPYDPLTSFAPIAVVGGGPYVLEVKDSLPAKTLPQFLDLAKHNPGTLNFGLGGYGSLPHLLSEQLQFETGARWLTVGYKGAGPMLVDLLSGQLDFSIDNLSSSLEYIKSGRVRALAVSDKTDQLPGVPTFAEAGLPNVNARSWHGVLAPAGTAPAIVAQLNAAIAKSLAKPAVIEKLRAAGVDVLGGSPEDFAKLIASENQRWGAVVAQTGAKLD</sequence>
<protein>
    <submittedName>
        <fullName evidence="3">Tripartite tricarboxylate transporter substrate binding protein</fullName>
    </submittedName>
</protein>
<dbReference type="EMBL" id="JAAOCA010000041">
    <property type="protein sequence ID" value="MBD1601766.1"/>
    <property type="molecule type" value="Genomic_DNA"/>
</dbReference>
<feature type="chain" id="PRO_5045957353" evidence="2">
    <location>
        <begin position="26"/>
        <end position="322"/>
    </location>
</feature>
<dbReference type="SUPFAM" id="SSF53850">
    <property type="entry name" value="Periplasmic binding protein-like II"/>
    <property type="match status" value="1"/>
</dbReference>
<dbReference type="Proteomes" id="UP000805841">
    <property type="component" value="Unassembled WGS sequence"/>
</dbReference>
<evidence type="ECO:0000256" key="1">
    <source>
        <dbReference type="ARBA" id="ARBA00006987"/>
    </source>
</evidence>
<keyword evidence="4" id="KW-1185">Reference proteome</keyword>
<comment type="caution">
    <text evidence="3">The sequence shown here is derived from an EMBL/GenBank/DDBJ whole genome shotgun (WGS) entry which is preliminary data.</text>
</comment>
<dbReference type="CDD" id="cd07012">
    <property type="entry name" value="PBP2_Bug_TTT"/>
    <property type="match status" value="1"/>
</dbReference>
<dbReference type="RefSeq" id="WP_190425657.1">
    <property type="nucleotide sequence ID" value="NZ_JAAOCA010000041.1"/>
</dbReference>
<dbReference type="Gene3D" id="3.40.190.150">
    <property type="entry name" value="Bordetella uptake gene, domain 1"/>
    <property type="match status" value="1"/>
</dbReference>
<accession>A0ABR7Z8A8</accession>
<dbReference type="Pfam" id="PF03401">
    <property type="entry name" value="TctC"/>
    <property type="match status" value="1"/>
</dbReference>
<organism evidence="3 4">
    <name type="scientific">Pseudomonas typographi</name>
    <dbReference type="NCBI Taxonomy" id="2715964"/>
    <lineage>
        <taxon>Bacteria</taxon>
        <taxon>Pseudomonadati</taxon>
        <taxon>Pseudomonadota</taxon>
        <taxon>Gammaproteobacteria</taxon>
        <taxon>Pseudomonadales</taxon>
        <taxon>Pseudomonadaceae</taxon>
        <taxon>Pseudomonas</taxon>
    </lineage>
</organism>
<reference evidence="3 4" key="1">
    <citation type="journal article" date="2020" name="Insects">
        <title>Bacteria Belonging to Pseudomonas typographi sp. nov. from the Bark Beetle Ips typographus Have Genomic Potential to Aid in the Host Ecology.</title>
        <authorList>
            <person name="Peral-Aranega E."/>
            <person name="Saati-Santamaria Z."/>
            <person name="Kolarik M."/>
            <person name="Rivas R."/>
            <person name="Garcia-Fraile P."/>
        </authorList>
    </citation>
    <scope>NUCLEOTIDE SEQUENCE [LARGE SCALE GENOMIC DNA]</scope>
    <source>
        <strain evidence="3 4">CA3A</strain>
    </source>
</reference>
<evidence type="ECO:0000256" key="2">
    <source>
        <dbReference type="SAM" id="SignalP"/>
    </source>
</evidence>
<evidence type="ECO:0000313" key="3">
    <source>
        <dbReference type="EMBL" id="MBD1601766.1"/>
    </source>
</evidence>